<accession>A0ABZ2SP95</accession>
<evidence type="ECO:0000313" key="4">
    <source>
        <dbReference type="Proteomes" id="UP000664701"/>
    </source>
</evidence>
<protein>
    <submittedName>
        <fullName evidence="3">Iron(III) transport system substrate-binding protein</fullName>
    </submittedName>
</protein>
<evidence type="ECO:0000313" key="3">
    <source>
        <dbReference type="EMBL" id="WYJ75709.1"/>
    </source>
</evidence>
<dbReference type="PANTHER" id="PTHR30006">
    <property type="entry name" value="THIAMINE-BINDING PERIPLASMIC PROTEIN-RELATED"/>
    <property type="match status" value="1"/>
</dbReference>
<feature type="chain" id="PRO_5046685286" evidence="2">
    <location>
        <begin position="24"/>
        <end position="347"/>
    </location>
</feature>
<dbReference type="InterPro" id="IPR026045">
    <property type="entry name" value="Ferric-bd"/>
</dbReference>
<dbReference type="Proteomes" id="UP000664701">
    <property type="component" value="Chromosome"/>
</dbReference>
<name>A0ABZ2SP95_9ENTE</name>
<reference evidence="3 4" key="1">
    <citation type="submission" date="2024-03" db="EMBL/GenBank/DDBJ databases">
        <title>The Genome Sequence of Enterococcus sp. DIV2402.</title>
        <authorList>
            <consortium name="The Broad Institute Genomics Platform"/>
            <consortium name="The Broad Institute Microbial Omics Core"/>
            <consortium name="The Broad Institute Genomic Center for Infectious Diseases"/>
            <person name="Earl A."/>
            <person name="Manson A."/>
            <person name="Gilmore M."/>
            <person name="Schwartman J."/>
            <person name="Shea T."/>
            <person name="Abouelleil A."/>
            <person name="Cao P."/>
            <person name="Chapman S."/>
            <person name="Cusick C."/>
            <person name="Young S."/>
            <person name="Neafsey D."/>
            <person name="Nusbaum C."/>
            <person name="Birren B."/>
        </authorList>
    </citation>
    <scope>NUCLEOTIDE SEQUENCE [LARGE SCALE GENOMIC DNA]</scope>
    <source>
        <strain evidence="3 4">DIV2402</strain>
    </source>
</reference>
<dbReference type="Pfam" id="PF13343">
    <property type="entry name" value="SBP_bac_6"/>
    <property type="match status" value="1"/>
</dbReference>
<keyword evidence="1 2" id="KW-0732">Signal</keyword>
<sequence>MKMKKLGVLMLGIVALAGCTGKASESNTETTSKANETTNTEQENLAGKEITVYSAGPDGLSEKMKVAFEEKTGVKVNLFQGTTGKILAKLEAEKGKPLADVLVLASLSSMDSLKQAGELQAYPEAIGKDKLNVDWTDADDFYFGYSASALGITYNTKNVTEVPKDWSDLANETWKETFNMPDPSLSGSALDFLYGYTSTDQGWDMLTSWFENGMQIMGANKSALDAVITGEKNATISGVDYMAYKAKADGEPIDIVYPESGTVVSPRAVGITKTAKEVSASQAFVDFLLSDEGQNLVADAYLLPGNSEIAVKDRASLEEIQQIKVEWKDSEDKQVEVLQEFGSISQQ</sequence>
<dbReference type="PANTHER" id="PTHR30006:SF2">
    <property type="entry name" value="ABC TRANSPORTER SUBSTRATE-BINDING PROTEIN"/>
    <property type="match status" value="1"/>
</dbReference>
<dbReference type="PROSITE" id="PS51257">
    <property type="entry name" value="PROKAR_LIPOPROTEIN"/>
    <property type="match status" value="1"/>
</dbReference>
<proteinExistence type="predicted"/>
<feature type="signal peptide" evidence="2">
    <location>
        <begin position="1"/>
        <end position="23"/>
    </location>
</feature>
<dbReference type="Gene3D" id="3.40.190.10">
    <property type="entry name" value="Periplasmic binding protein-like II"/>
    <property type="match status" value="2"/>
</dbReference>
<gene>
    <name evidence="3" type="ORF">DOK78_000285</name>
</gene>
<dbReference type="SUPFAM" id="SSF53850">
    <property type="entry name" value="Periplasmic binding protein-like II"/>
    <property type="match status" value="1"/>
</dbReference>
<dbReference type="PIRSF" id="PIRSF002825">
    <property type="entry name" value="CfbpA"/>
    <property type="match status" value="1"/>
</dbReference>
<dbReference type="EMBL" id="CP147251">
    <property type="protein sequence ID" value="WYJ75709.1"/>
    <property type="molecule type" value="Genomic_DNA"/>
</dbReference>
<dbReference type="RefSeq" id="WP_207941522.1">
    <property type="nucleotide sequence ID" value="NZ_CP147251.1"/>
</dbReference>
<dbReference type="CDD" id="cd13547">
    <property type="entry name" value="PBP2_Fbp_like_2"/>
    <property type="match status" value="1"/>
</dbReference>
<evidence type="ECO:0000256" key="1">
    <source>
        <dbReference type="ARBA" id="ARBA00022729"/>
    </source>
</evidence>
<evidence type="ECO:0000256" key="2">
    <source>
        <dbReference type="SAM" id="SignalP"/>
    </source>
</evidence>
<organism evidence="3 4">
    <name type="scientific">Candidatus Enterococcus lowellii</name>
    <dbReference type="NCBI Taxonomy" id="2230877"/>
    <lineage>
        <taxon>Bacteria</taxon>
        <taxon>Bacillati</taxon>
        <taxon>Bacillota</taxon>
        <taxon>Bacilli</taxon>
        <taxon>Lactobacillales</taxon>
        <taxon>Enterococcaceae</taxon>
        <taxon>Enterococcus</taxon>
    </lineage>
</organism>
<keyword evidence="4" id="KW-1185">Reference proteome</keyword>